<evidence type="ECO:0000256" key="1">
    <source>
        <dbReference type="SAM" id="MobiDB-lite"/>
    </source>
</evidence>
<dbReference type="KEGG" id="tfl:RPIT_07295"/>
<evidence type="ECO:0000313" key="3">
    <source>
        <dbReference type="EMBL" id="AQP44636.1"/>
    </source>
</evidence>
<organism evidence="3 4">
    <name type="scientific">Tessaracoccus flavus</name>
    <dbReference type="NCBI Taxonomy" id="1610493"/>
    <lineage>
        <taxon>Bacteria</taxon>
        <taxon>Bacillati</taxon>
        <taxon>Actinomycetota</taxon>
        <taxon>Actinomycetes</taxon>
        <taxon>Propionibacteriales</taxon>
        <taxon>Propionibacteriaceae</taxon>
        <taxon>Tessaracoccus</taxon>
    </lineage>
</organism>
<dbReference type="STRING" id="1610493.RPIT_07295"/>
<feature type="region of interest" description="Disordered" evidence="1">
    <location>
        <begin position="135"/>
        <end position="179"/>
    </location>
</feature>
<reference evidence="3 4" key="1">
    <citation type="journal article" date="2016" name="Int. J. Syst. Evol. Microbiol.">
        <title>Tessaracoccus flavus sp. nov., isolated from the drainage system of a lindane-producing factory.</title>
        <authorList>
            <person name="Kumari R."/>
            <person name="Singh P."/>
            <person name="Schumann P."/>
            <person name="Lal R."/>
        </authorList>
    </citation>
    <scope>NUCLEOTIDE SEQUENCE [LARGE SCALE GENOMIC DNA]</scope>
    <source>
        <strain evidence="3 4">RP1T</strain>
    </source>
</reference>
<dbReference type="InterPro" id="IPR036163">
    <property type="entry name" value="HMA_dom_sf"/>
</dbReference>
<keyword evidence="2" id="KW-1133">Transmembrane helix</keyword>
<protein>
    <submittedName>
        <fullName evidence="3">Uncharacterized protein</fullName>
    </submittedName>
</protein>
<feature type="transmembrane region" description="Helical" evidence="2">
    <location>
        <begin position="77"/>
        <end position="98"/>
    </location>
</feature>
<evidence type="ECO:0000313" key="4">
    <source>
        <dbReference type="Proteomes" id="UP000188324"/>
    </source>
</evidence>
<keyword evidence="4" id="KW-1185">Reference proteome</keyword>
<evidence type="ECO:0000256" key="2">
    <source>
        <dbReference type="SAM" id="Phobius"/>
    </source>
</evidence>
<dbReference type="RefSeq" id="WP_218121658.1">
    <property type="nucleotide sequence ID" value="NZ_CP019605.1"/>
</dbReference>
<feature type="compositionally biased region" description="Basic residues" evidence="1">
    <location>
        <begin position="135"/>
        <end position="144"/>
    </location>
</feature>
<dbReference type="Proteomes" id="UP000188324">
    <property type="component" value="Chromosome"/>
</dbReference>
<feature type="transmembrane region" description="Helical" evidence="2">
    <location>
        <begin position="47"/>
        <end position="65"/>
    </location>
</feature>
<accession>A0A1Q2CEV3</accession>
<name>A0A1Q2CEV3_9ACTN</name>
<dbReference type="EMBL" id="CP019605">
    <property type="protein sequence ID" value="AQP44636.1"/>
    <property type="molecule type" value="Genomic_DNA"/>
</dbReference>
<dbReference type="GO" id="GO:0046872">
    <property type="term" value="F:metal ion binding"/>
    <property type="evidence" value="ECO:0007669"/>
    <property type="project" value="InterPro"/>
</dbReference>
<dbReference type="AlphaFoldDB" id="A0A1Q2CEV3"/>
<dbReference type="SUPFAM" id="SSF55008">
    <property type="entry name" value="HMA, heavy metal-associated domain"/>
    <property type="match status" value="1"/>
</dbReference>
<keyword evidence="2" id="KW-0812">Transmembrane</keyword>
<gene>
    <name evidence="3" type="ORF">RPIT_07295</name>
</gene>
<proteinExistence type="predicted"/>
<dbReference type="Gene3D" id="3.30.70.100">
    <property type="match status" value="1"/>
</dbReference>
<keyword evidence="2" id="KW-0472">Membrane</keyword>
<sequence length="179" mass="19157">MLAVEASAVSQTATVTYDPNQTSVAQLVGWVNDCGYHCTGLDLVTAAAWHLLMGAAGLMVFAAAVEGLPVIAWTPRFVLSLAFLALVGTAATTVAWFAEARRSQARHVDGVDVPDSGPWYRVGLRRIGRVAGRMDRRRAPRRVGGHVDHPSTTAPGPHTPDGCRPRRLVSHTAGHMNNE</sequence>